<evidence type="ECO:0000313" key="2">
    <source>
        <dbReference type="Proteomes" id="UP000887159"/>
    </source>
</evidence>
<dbReference type="Proteomes" id="UP000887159">
    <property type="component" value="Unassembled WGS sequence"/>
</dbReference>
<accession>A0A8X6W300</accession>
<evidence type="ECO:0000313" key="1">
    <source>
        <dbReference type="EMBL" id="GFY27100.1"/>
    </source>
</evidence>
<organism evidence="1 2">
    <name type="scientific">Trichonephila clavipes</name>
    <name type="common">Golden silk orbweaver</name>
    <name type="synonym">Nephila clavipes</name>
    <dbReference type="NCBI Taxonomy" id="2585209"/>
    <lineage>
        <taxon>Eukaryota</taxon>
        <taxon>Metazoa</taxon>
        <taxon>Ecdysozoa</taxon>
        <taxon>Arthropoda</taxon>
        <taxon>Chelicerata</taxon>
        <taxon>Arachnida</taxon>
        <taxon>Araneae</taxon>
        <taxon>Araneomorphae</taxon>
        <taxon>Entelegynae</taxon>
        <taxon>Araneoidea</taxon>
        <taxon>Nephilidae</taxon>
        <taxon>Trichonephila</taxon>
    </lineage>
</organism>
<proteinExistence type="predicted"/>
<reference evidence="1" key="1">
    <citation type="submission" date="2020-08" db="EMBL/GenBank/DDBJ databases">
        <title>Multicomponent nature underlies the extraordinary mechanical properties of spider dragline silk.</title>
        <authorList>
            <person name="Kono N."/>
            <person name="Nakamura H."/>
            <person name="Mori M."/>
            <person name="Yoshida Y."/>
            <person name="Ohtoshi R."/>
            <person name="Malay A.D."/>
            <person name="Moran D.A.P."/>
            <person name="Tomita M."/>
            <person name="Numata K."/>
            <person name="Arakawa K."/>
        </authorList>
    </citation>
    <scope>NUCLEOTIDE SEQUENCE</scope>
</reference>
<name>A0A8X6W300_TRICX</name>
<comment type="caution">
    <text evidence="1">The sequence shown here is derived from an EMBL/GenBank/DDBJ whole genome shotgun (WGS) entry which is preliminary data.</text>
</comment>
<gene>
    <name evidence="1" type="ORF">TNCV_2067211</name>
</gene>
<sequence length="103" mass="11813">MAEAQSFELFKKKQKSHTHILRTAVTKVVNELEAELPNSDLNVARLSELVENLSIKFEPLPLVDPQLEPLFRPKNSLENLKLPNNIEKKCSFGSLVRKRLTNF</sequence>
<dbReference type="EMBL" id="BMAU01021379">
    <property type="protein sequence ID" value="GFY27100.1"/>
    <property type="molecule type" value="Genomic_DNA"/>
</dbReference>
<keyword evidence="2" id="KW-1185">Reference proteome</keyword>
<protein>
    <submittedName>
        <fullName evidence="1">Uncharacterized protein</fullName>
    </submittedName>
</protein>
<dbReference type="AlphaFoldDB" id="A0A8X6W300"/>